<feature type="chain" id="PRO_5038514424" evidence="2">
    <location>
        <begin position="23"/>
        <end position="323"/>
    </location>
</feature>
<feature type="compositionally biased region" description="Low complexity" evidence="1">
    <location>
        <begin position="33"/>
        <end position="58"/>
    </location>
</feature>
<protein>
    <submittedName>
        <fullName evidence="3">Uncharacterized protein</fullName>
    </submittedName>
</protein>
<dbReference type="PROSITE" id="PS51257">
    <property type="entry name" value="PROKAR_LIPOPROTEIN"/>
    <property type="match status" value="1"/>
</dbReference>
<dbReference type="SUPFAM" id="SSF63829">
    <property type="entry name" value="Calcium-dependent phosphotriesterase"/>
    <property type="match status" value="1"/>
</dbReference>
<feature type="signal peptide" evidence="2">
    <location>
        <begin position="1"/>
        <end position="22"/>
    </location>
</feature>
<sequence length="323" mass="31977">MPTTWTRLAPPAVAVIAAVTLAGCTSSGDDDPSVTPGPTSRPGSTATSTTPAAPSSTAANPLAALDGAYVVAGGSEDAAKLYHVRAGRLAAASDVAAITGVTVDGDDTGDHVVVSRAQRGQEVVQQLRSGRVVDLGIRSGFSPALSDDGALAWASLAGAASTPGVTKPKGFVVHVRGSLTGTDRDLATFSTSVGGLAWADDDLIAAVADGSAARIVRFTGGRGTAETVARVADADDLRVTAGDDAITVATNTGVTVVTLRDGRRHAFARGWQPLCWADDNAVLAANGGRLAVVPVAADGTPGTPRAAGSLPAGTTAFAGACGD</sequence>
<accession>A0A1M5KWI7</accession>
<name>A0A1M5KWI7_9ACTN</name>
<evidence type="ECO:0000313" key="3">
    <source>
        <dbReference type="EMBL" id="SHG57030.1"/>
    </source>
</evidence>
<feature type="region of interest" description="Disordered" evidence="1">
    <location>
        <begin position="26"/>
        <end position="58"/>
    </location>
</feature>
<dbReference type="STRING" id="1206085.SAMN05443575_2279"/>
<dbReference type="Proteomes" id="UP000186132">
    <property type="component" value="Unassembled WGS sequence"/>
</dbReference>
<dbReference type="EMBL" id="FQVU01000003">
    <property type="protein sequence ID" value="SHG57030.1"/>
    <property type="molecule type" value="Genomic_DNA"/>
</dbReference>
<gene>
    <name evidence="3" type="ORF">SAMN05443575_2279</name>
</gene>
<keyword evidence="4" id="KW-1185">Reference proteome</keyword>
<evidence type="ECO:0000313" key="4">
    <source>
        <dbReference type="Proteomes" id="UP000186132"/>
    </source>
</evidence>
<dbReference type="RefSeq" id="WP_143168138.1">
    <property type="nucleotide sequence ID" value="NZ_FQVU01000003.1"/>
</dbReference>
<evidence type="ECO:0000256" key="1">
    <source>
        <dbReference type="SAM" id="MobiDB-lite"/>
    </source>
</evidence>
<evidence type="ECO:0000256" key="2">
    <source>
        <dbReference type="SAM" id="SignalP"/>
    </source>
</evidence>
<reference evidence="3 4" key="1">
    <citation type="submission" date="2016-11" db="EMBL/GenBank/DDBJ databases">
        <authorList>
            <person name="Jaros S."/>
            <person name="Januszkiewicz K."/>
            <person name="Wedrychowicz H."/>
        </authorList>
    </citation>
    <scope>NUCLEOTIDE SEQUENCE [LARGE SCALE GENOMIC DNA]</scope>
    <source>
        <strain evidence="3 4">DSM 45627</strain>
    </source>
</reference>
<dbReference type="AlphaFoldDB" id="A0A1M5KWI7"/>
<proteinExistence type="predicted"/>
<keyword evidence="2" id="KW-0732">Signal</keyword>
<organism evidence="3 4">
    <name type="scientific">Jatrophihabitans endophyticus</name>
    <dbReference type="NCBI Taxonomy" id="1206085"/>
    <lineage>
        <taxon>Bacteria</taxon>
        <taxon>Bacillati</taxon>
        <taxon>Actinomycetota</taxon>
        <taxon>Actinomycetes</taxon>
        <taxon>Jatrophihabitantales</taxon>
        <taxon>Jatrophihabitantaceae</taxon>
        <taxon>Jatrophihabitans</taxon>
    </lineage>
</organism>